<protein>
    <submittedName>
        <fullName evidence="3">ICE-like protease (Caspase) p20 domain protein</fullName>
    </submittedName>
</protein>
<dbReference type="GO" id="GO:0006508">
    <property type="term" value="P:proteolysis"/>
    <property type="evidence" value="ECO:0007669"/>
    <property type="project" value="UniProtKB-KW"/>
</dbReference>
<reference evidence="3" key="1">
    <citation type="submission" date="2020-05" db="EMBL/GenBank/DDBJ databases">
        <title>Mycena genomes resolve the evolution of fungal bioluminescence.</title>
        <authorList>
            <person name="Tsai I.J."/>
        </authorList>
    </citation>
    <scope>NUCLEOTIDE SEQUENCE</scope>
    <source>
        <strain evidence="3">CCC161011</strain>
    </source>
</reference>
<dbReference type="Proteomes" id="UP000620124">
    <property type="component" value="Unassembled WGS sequence"/>
</dbReference>
<dbReference type="PANTHER" id="PTHR48104:SF30">
    <property type="entry name" value="METACASPASE-1"/>
    <property type="match status" value="1"/>
</dbReference>
<dbReference type="InterPro" id="IPR050452">
    <property type="entry name" value="Metacaspase"/>
</dbReference>
<gene>
    <name evidence="3" type="ORF">MVEN_00947900</name>
</gene>
<comment type="similarity">
    <text evidence="1">Belongs to the peptidase C14B family.</text>
</comment>
<dbReference type="PANTHER" id="PTHR48104">
    <property type="entry name" value="METACASPASE-4"/>
    <property type="match status" value="1"/>
</dbReference>
<name>A0A8H7D1P6_9AGAR</name>
<dbReference type="InterPro" id="IPR011600">
    <property type="entry name" value="Pept_C14_caspase"/>
</dbReference>
<accession>A0A8H7D1P6</accession>
<dbReference type="AlphaFoldDB" id="A0A8H7D1P6"/>
<keyword evidence="4" id="KW-1185">Reference proteome</keyword>
<evidence type="ECO:0000313" key="3">
    <source>
        <dbReference type="EMBL" id="KAF7356172.1"/>
    </source>
</evidence>
<dbReference type="Pfam" id="PF00656">
    <property type="entry name" value="Peptidase_C14"/>
    <property type="match status" value="1"/>
</dbReference>
<dbReference type="OrthoDB" id="3223806at2759"/>
<evidence type="ECO:0000256" key="1">
    <source>
        <dbReference type="ARBA" id="ARBA00009005"/>
    </source>
</evidence>
<dbReference type="Gene3D" id="3.40.50.1460">
    <property type="match status" value="1"/>
</dbReference>
<sequence>MDSTKNNPAVPAIFAIIVGIDKYNSKEFGQLKGCVNDAKEVKTFLTKSRRFGGLGVPLSHIKYLENKSATRRAILSTFRKHLIDNPDIPDHGNTAMIFYFAGHGSRVPSSGKFLPADARVEVICPVDERTRGNDGQQVAPIPDYTLAKLLKLLAAKKGDNITVILDSCHSAGMSRDASTATVRSPAIPSFLTTLERDCCDDSSQSHSSWSPSTSSHVLLAACRQDGKAYESADQTQKRFRGHFTKALLHALRRAIREPTTYTDLIKSLPALGHSQVPHCSGTHQDRLVFTTNPPVAGAHSWPLTPIRMFRLEFDTALSHHIDGMSARTKVSVVGRQQQFISTLVVWTVEPPSLLVLQNDPAVDIPAGSLAVIDDENGTQMPITVTDRYQGFSVQTGDLSGIRPGTTFAIHNPAGAKVGSLEARHVDSGEAVLVPGDGNPVAIPQNSRAVVQGWTDKVRVYVPSSFRRPLFPLDDGGRCEQVKSCERANISLRQEGERVIIERLTGATHTYDPGITFPASPEPSRLRSALSTAAHFHYFLERSNERKPLSYGFTLEMYQLGGVFPTRKPISANLVEPIKGSEHLYQAGIVADPMARYGFKIRNRTGQDLFAYLFYFNPAKCSIKVWYQPATAHEHPLKRSQGQVCVGLGSEPAFQFKQPSSERDSGYIKLFVSTEYHDLAWIEQTGIDTHGRGSGTGRMDGEREDFRMRDWDELTVVLRMVTRSKAK</sequence>
<organism evidence="3 4">
    <name type="scientific">Mycena venus</name>
    <dbReference type="NCBI Taxonomy" id="2733690"/>
    <lineage>
        <taxon>Eukaryota</taxon>
        <taxon>Fungi</taxon>
        <taxon>Dikarya</taxon>
        <taxon>Basidiomycota</taxon>
        <taxon>Agaricomycotina</taxon>
        <taxon>Agaricomycetes</taxon>
        <taxon>Agaricomycetidae</taxon>
        <taxon>Agaricales</taxon>
        <taxon>Marasmiineae</taxon>
        <taxon>Mycenaceae</taxon>
        <taxon>Mycena</taxon>
    </lineage>
</organism>
<dbReference type="GO" id="GO:0004197">
    <property type="term" value="F:cysteine-type endopeptidase activity"/>
    <property type="evidence" value="ECO:0007669"/>
    <property type="project" value="InterPro"/>
</dbReference>
<evidence type="ECO:0000259" key="2">
    <source>
        <dbReference type="Pfam" id="PF00656"/>
    </source>
</evidence>
<keyword evidence="3" id="KW-0378">Hydrolase</keyword>
<keyword evidence="3" id="KW-0645">Protease</keyword>
<dbReference type="EMBL" id="JACAZI010000007">
    <property type="protein sequence ID" value="KAF7356172.1"/>
    <property type="molecule type" value="Genomic_DNA"/>
</dbReference>
<comment type="caution">
    <text evidence="3">The sequence shown here is derived from an EMBL/GenBank/DDBJ whole genome shotgun (WGS) entry which is preliminary data.</text>
</comment>
<feature type="domain" description="Peptidase C14 caspase" evidence="2">
    <location>
        <begin position="14"/>
        <end position="266"/>
    </location>
</feature>
<dbReference type="GO" id="GO:0005737">
    <property type="term" value="C:cytoplasm"/>
    <property type="evidence" value="ECO:0007669"/>
    <property type="project" value="TreeGrafter"/>
</dbReference>
<proteinExistence type="inferred from homology"/>
<evidence type="ECO:0000313" key="4">
    <source>
        <dbReference type="Proteomes" id="UP000620124"/>
    </source>
</evidence>